<feature type="domain" description="Coiled-coil SMC6 And NSE5 INteracting (CANIN)" evidence="3">
    <location>
        <begin position="710"/>
        <end position="795"/>
    </location>
</feature>
<feature type="compositionally biased region" description="Acidic residues" evidence="2">
    <location>
        <begin position="231"/>
        <end position="240"/>
    </location>
</feature>
<gene>
    <name evidence="5" type="primary">LOC112542274</name>
</gene>
<feature type="compositionally biased region" description="Polar residues" evidence="2">
    <location>
        <begin position="180"/>
        <end position="190"/>
    </location>
</feature>
<evidence type="ECO:0000256" key="2">
    <source>
        <dbReference type="SAM" id="MobiDB-lite"/>
    </source>
</evidence>
<name>A0A9F5N5Y6_PYTBI</name>
<dbReference type="InterPro" id="IPR026161">
    <property type="entry name" value="FAM178"/>
</dbReference>
<dbReference type="PANTHER" id="PTHR16046:SF11">
    <property type="entry name" value="PROTEIN FAM178B"/>
    <property type="match status" value="1"/>
</dbReference>
<comment type="similarity">
    <text evidence="1">Belongs to the FAM178 family.</text>
</comment>
<feature type="compositionally biased region" description="Low complexity" evidence="2">
    <location>
        <begin position="431"/>
        <end position="440"/>
    </location>
</feature>
<dbReference type="Proteomes" id="UP000695026">
    <property type="component" value="Unplaced"/>
</dbReference>
<feature type="region of interest" description="Disordered" evidence="2">
    <location>
        <begin position="1"/>
        <end position="42"/>
    </location>
</feature>
<feature type="compositionally biased region" description="Low complexity" evidence="2">
    <location>
        <begin position="220"/>
        <end position="230"/>
    </location>
</feature>
<organism evidence="4 5">
    <name type="scientific">Python bivittatus</name>
    <name type="common">Burmese python</name>
    <name type="synonym">Python molurus bivittatus</name>
    <dbReference type="NCBI Taxonomy" id="176946"/>
    <lineage>
        <taxon>Eukaryota</taxon>
        <taxon>Metazoa</taxon>
        <taxon>Chordata</taxon>
        <taxon>Craniata</taxon>
        <taxon>Vertebrata</taxon>
        <taxon>Euteleostomi</taxon>
        <taxon>Lepidosauria</taxon>
        <taxon>Squamata</taxon>
        <taxon>Bifurcata</taxon>
        <taxon>Unidentata</taxon>
        <taxon>Episquamata</taxon>
        <taxon>Toxicofera</taxon>
        <taxon>Serpentes</taxon>
        <taxon>Henophidia</taxon>
        <taxon>Pythonidae</taxon>
        <taxon>Python</taxon>
    </lineage>
</organism>
<dbReference type="OMA" id="WEISTHQ"/>
<reference evidence="5" key="1">
    <citation type="submission" date="2025-08" db="UniProtKB">
        <authorList>
            <consortium name="RefSeq"/>
        </authorList>
    </citation>
    <scope>IDENTIFICATION</scope>
    <source>
        <tissue evidence="5">Liver</tissue>
    </source>
</reference>
<feature type="non-terminal residue" evidence="5">
    <location>
        <position position="795"/>
    </location>
</feature>
<feature type="region of interest" description="Disordered" evidence="2">
    <location>
        <begin position="123"/>
        <end position="244"/>
    </location>
</feature>
<feature type="region of interest" description="Disordered" evidence="2">
    <location>
        <begin position="473"/>
        <end position="493"/>
    </location>
</feature>
<evidence type="ECO:0000259" key="3">
    <source>
        <dbReference type="Pfam" id="PF14816"/>
    </source>
</evidence>
<dbReference type="AlphaFoldDB" id="A0A9F5N5Y6"/>
<dbReference type="KEGG" id="pbi:112542274"/>
<dbReference type="InterPro" id="IPR044276">
    <property type="entry name" value="CANIN_dom"/>
</dbReference>
<protein>
    <submittedName>
        <fullName evidence="5">Uncharacterized protein LOC112542274</fullName>
    </submittedName>
</protein>
<feature type="region of interest" description="Disordered" evidence="2">
    <location>
        <begin position="431"/>
        <end position="460"/>
    </location>
</feature>
<dbReference type="Pfam" id="PF14816">
    <property type="entry name" value="CANIN"/>
    <property type="match status" value="1"/>
</dbReference>
<dbReference type="GeneID" id="112542274"/>
<dbReference type="PANTHER" id="PTHR16046">
    <property type="entry name" value="SMC5-SMC6 COMPLEX LOCALIZATION FACTOR 2"/>
    <property type="match status" value="1"/>
</dbReference>
<keyword evidence="4" id="KW-1185">Reference proteome</keyword>
<evidence type="ECO:0000256" key="1">
    <source>
        <dbReference type="ARBA" id="ARBA00010311"/>
    </source>
</evidence>
<dbReference type="RefSeq" id="XP_025030503.1">
    <property type="nucleotide sequence ID" value="XM_025174735.1"/>
</dbReference>
<sequence length="795" mass="86297">MKKKGKQNSGKSSALGNQPGTSKDALEKMYQTPLSKESAKVSLGSQSKMASYSKEMFSTWRDIRWYQIPLSSLRRPKARLFSFTFQSSLQKYQQLRKIKQLKVGRPFSVLPLPNLSLSFTDPAPFQDTLQRDNHGSSRAGGSKGNKRLSAHRNESQAFLRRMQKKLQRRQPSANLLHPKCNSSAGSSGQPWETGLCRSSRKKSKQGDCAPLAETLEGGDSSSLWSNPNSPLEEEKEDEMFPPDWTPPRTAFLYNEEPPPLSPASGSIPEFQSSGEMPDIIEEPGGSSRMELRVKALSPVGSPVFVLKNSGAMQLKEFGKRHVDNPECSTFDVCQAADEELEELVLEDQREVSNQGVLEQEECSLLQSPVFSSGSPSTECFKSSILVSLDGFSGGPARLACELDVEGDSGTEGSSSSLPVHLLLPRSGISSRSSISASSDELSGDPGGLTQGSVMEEDMDDSSLVPVRDLLQMDDSSSSSVELSPCPLPGPESYLSSLDKLLEEKREQIREDRELDGSLGTKLLSSSWLSAGDAGEENEAPLSDAQREQIREDRELDGSLGTKLLSSSWLSAGDAGEENEAPLSDAQRPGGRVLVGLGGGVKNSAKGQRQERKEFGALVLKSDEPLGTERVWFLWKTQLVSFRATRLPDVSPEVWMCALHPSVPPSRSRAFWTHTGAERCGGDAPLTSGGAGGCLGPDWGGCTLSPSLTPRLVLEQFSISPAIIPTVHPGENIFRPSSYRRTALVLDTAGLTPQNPLESCLFSSAHQMAILHSGCLGSIYHGTVKCPRPVLHWLFQ</sequence>
<accession>A0A9F5N5Y6</accession>
<proteinExistence type="inferred from homology"/>
<feature type="region of interest" description="Disordered" evidence="2">
    <location>
        <begin position="570"/>
        <end position="590"/>
    </location>
</feature>
<evidence type="ECO:0000313" key="4">
    <source>
        <dbReference type="Proteomes" id="UP000695026"/>
    </source>
</evidence>
<dbReference type="OrthoDB" id="6158547at2759"/>
<evidence type="ECO:0000313" key="5">
    <source>
        <dbReference type="RefSeq" id="XP_025030503.1"/>
    </source>
</evidence>